<accession>A0ABV5EKK6</accession>
<evidence type="ECO:0000313" key="2">
    <source>
        <dbReference type="Proteomes" id="UP001585080"/>
    </source>
</evidence>
<evidence type="ECO:0000313" key="1">
    <source>
        <dbReference type="EMBL" id="MFB8777389.1"/>
    </source>
</evidence>
<organism evidence="1 2">
    <name type="scientific">Streptomyces broussonetiae</name>
    <dbReference type="NCBI Taxonomy" id="2686304"/>
    <lineage>
        <taxon>Bacteria</taxon>
        <taxon>Bacillati</taxon>
        <taxon>Actinomycetota</taxon>
        <taxon>Actinomycetes</taxon>
        <taxon>Kitasatosporales</taxon>
        <taxon>Streptomycetaceae</taxon>
        <taxon>Streptomyces</taxon>
    </lineage>
</organism>
<proteinExistence type="predicted"/>
<dbReference type="RefSeq" id="WP_376735857.1">
    <property type="nucleotide sequence ID" value="NZ_JAYMRP010000043.1"/>
</dbReference>
<protein>
    <submittedName>
        <fullName evidence="1">Uncharacterized protein</fullName>
    </submittedName>
</protein>
<dbReference type="EMBL" id="JAYMRP010000043">
    <property type="protein sequence ID" value="MFB8777389.1"/>
    <property type="molecule type" value="Genomic_DNA"/>
</dbReference>
<keyword evidence="2" id="KW-1185">Reference proteome</keyword>
<comment type="caution">
    <text evidence="1">The sequence shown here is derived from an EMBL/GenBank/DDBJ whole genome shotgun (WGS) entry which is preliminary data.</text>
</comment>
<name>A0ABV5EKK6_9ACTN</name>
<reference evidence="1 2" key="1">
    <citation type="submission" date="2024-01" db="EMBL/GenBank/DDBJ databases">
        <title>Genome mining of biosynthetic gene clusters to explore secondary metabolites of Streptomyces sp.</title>
        <authorList>
            <person name="Baig A."/>
            <person name="Ajitkumar Shintre N."/>
            <person name="Kumar H."/>
            <person name="Anbarasu A."/>
            <person name="Ramaiah S."/>
        </authorList>
    </citation>
    <scope>NUCLEOTIDE SEQUENCE [LARGE SCALE GENOMIC DNA]</scope>
    <source>
        <strain evidence="1 2">A57</strain>
    </source>
</reference>
<gene>
    <name evidence="1" type="ORF">VSS16_32525</name>
</gene>
<sequence>MADSTEPVRTHWLYKWVDEYNIKSRDDLMRHAEIPAVLERLHAIADEVPPWYEQPTLQERSIVAGGTLDLSGRITCGMAECAKKRIDRVFSQIWHYFDSIVVEGPSANSTVRALETMKKRDRPEYFFHLWEEIDLLLYARKIGIVDNLVFREKPHAFCDHHIREHAAEAGISAALDGDLRKEIAKELKKSSQIELAPDGDTWRYFISHPEFSETFGGTYKHPSKRGAKPTKQQVAEAAVRRCSSTLVYDAAMSKRLALPLVQEFSFLWPDRGASTPDGSLESRVALELPLPVLQGLTARDIVKFRADHKPHFERFQYALTEAIREQAERIGSGSPKEIAAAVNEDFIRPAMADIERSMTETRKLFGVKSGTSVAVGTAIAGAGILSSIPLVIASGLGAAITVTLASANSYLDSKKDAKLSDMYFLWKAAKMHGK</sequence>
<dbReference type="Proteomes" id="UP001585080">
    <property type="component" value="Unassembled WGS sequence"/>
</dbReference>